<accession>A0A4Z2G4H0</accession>
<keyword evidence="2" id="KW-1185">Reference proteome</keyword>
<evidence type="ECO:0000313" key="1">
    <source>
        <dbReference type="EMBL" id="TNN48438.1"/>
    </source>
</evidence>
<protein>
    <submittedName>
        <fullName evidence="1">Uncharacterized protein</fullName>
    </submittedName>
</protein>
<name>A0A4Z2G4H0_9TELE</name>
<dbReference type="Proteomes" id="UP000314294">
    <property type="component" value="Unassembled WGS sequence"/>
</dbReference>
<reference evidence="1 2" key="1">
    <citation type="submission" date="2019-03" db="EMBL/GenBank/DDBJ databases">
        <title>First draft genome of Liparis tanakae, snailfish: a comprehensive survey of snailfish specific genes.</title>
        <authorList>
            <person name="Kim W."/>
            <person name="Song I."/>
            <person name="Jeong J.-H."/>
            <person name="Kim D."/>
            <person name="Kim S."/>
            <person name="Ryu S."/>
            <person name="Song J.Y."/>
            <person name="Lee S.K."/>
        </authorList>
    </citation>
    <scope>NUCLEOTIDE SEQUENCE [LARGE SCALE GENOMIC DNA]</scope>
    <source>
        <tissue evidence="1">Muscle</tissue>
    </source>
</reference>
<organism evidence="1 2">
    <name type="scientific">Liparis tanakae</name>
    <name type="common">Tanaka's snailfish</name>
    <dbReference type="NCBI Taxonomy" id="230148"/>
    <lineage>
        <taxon>Eukaryota</taxon>
        <taxon>Metazoa</taxon>
        <taxon>Chordata</taxon>
        <taxon>Craniata</taxon>
        <taxon>Vertebrata</taxon>
        <taxon>Euteleostomi</taxon>
        <taxon>Actinopterygii</taxon>
        <taxon>Neopterygii</taxon>
        <taxon>Teleostei</taxon>
        <taxon>Neoteleostei</taxon>
        <taxon>Acanthomorphata</taxon>
        <taxon>Eupercaria</taxon>
        <taxon>Perciformes</taxon>
        <taxon>Cottioidei</taxon>
        <taxon>Cottales</taxon>
        <taxon>Liparidae</taxon>
        <taxon>Liparis</taxon>
    </lineage>
</organism>
<proteinExistence type="predicted"/>
<comment type="caution">
    <text evidence="1">The sequence shown here is derived from an EMBL/GenBank/DDBJ whole genome shotgun (WGS) entry which is preliminary data.</text>
</comment>
<sequence>MFLGVKSLCDNRCGPSCEASGRSVGDTEALASRLTSASRVQISGIKIASVRCVEAGPSSASGAGPACRRAPMGRCVTRAACAWRSTSVYIIEVFGPNLFECKRFVRDSFGRYSPDRTDACTSSVTSQPGASSSVTSQPGASSFFCELFLVTASQLTCDQLTCDQLTWDQLTWDQLTWDQQRLSGPSMARSLVDSVNLTLGPIGATLSSSGVSRKRFNEVRVVSRNNKKPRWLTASRAQTASSRRCGDREICVRFDVKVDQRSWRRTQTFCQSPQEPRVESTP</sequence>
<dbReference type="EMBL" id="SRLO01000697">
    <property type="protein sequence ID" value="TNN48438.1"/>
    <property type="molecule type" value="Genomic_DNA"/>
</dbReference>
<dbReference type="AlphaFoldDB" id="A0A4Z2G4H0"/>
<gene>
    <name evidence="1" type="ORF">EYF80_041364</name>
</gene>
<evidence type="ECO:0000313" key="2">
    <source>
        <dbReference type="Proteomes" id="UP000314294"/>
    </source>
</evidence>